<evidence type="ECO:0000256" key="1">
    <source>
        <dbReference type="SAM" id="MobiDB-lite"/>
    </source>
</evidence>
<feature type="region of interest" description="Disordered" evidence="1">
    <location>
        <begin position="82"/>
        <end position="103"/>
    </location>
</feature>
<protein>
    <recommendedName>
        <fullName evidence="3">Reverse transcriptase domain-containing protein</fullName>
    </recommendedName>
</protein>
<accession>A0A699RI34</accession>
<name>A0A699RI34_TANCI</name>
<proteinExistence type="predicted"/>
<comment type="caution">
    <text evidence="2">The sequence shown here is derived from an EMBL/GenBank/DDBJ whole genome shotgun (WGS) entry which is preliminary data.</text>
</comment>
<feature type="compositionally biased region" description="Low complexity" evidence="1">
    <location>
        <begin position="27"/>
        <end position="41"/>
    </location>
</feature>
<sequence length="138" mass="15007">DGLSKSDSSLSEDSCLEFEMELSAHKSSTTSTSPSESSFSTPGGGRDFYSEEIENFLNEDSIPIGIEKSVFDQEEDILFLEGLLSGDPSPPPSMNPNQTKPSIKEPEHLFSIGYEHFSTTLVTNEVAESSTKNLVPIP</sequence>
<dbReference type="EMBL" id="BKCJ011090423">
    <property type="protein sequence ID" value="GFC83622.1"/>
    <property type="molecule type" value="Genomic_DNA"/>
</dbReference>
<dbReference type="AlphaFoldDB" id="A0A699RI34"/>
<feature type="region of interest" description="Disordered" evidence="1">
    <location>
        <begin position="21"/>
        <end position="48"/>
    </location>
</feature>
<feature type="non-terminal residue" evidence="2">
    <location>
        <position position="1"/>
    </location>
</feature>
<evidence type="ECO:0000313" key="2">
    <source>
        <dbReference type="EMBL" id="GFC83622.1"/>
    </source>
</evidence>
<evidence type="ECO:0008006" key="3">
    <source>
        <dbReference type="Google" id="ProtNLM"/>
    </source>
</evidence>
<feature type="non-terminal residue" evidence="2">
    <location>
        <position position="138"/>
    </location>
</feature>
<gene>
    <name evidence="2" type="ORF">Tci_855592</name>
</gene>
<organism evidence="2">
    <name type="scientific">Tanacetum cinerariifolium</name>
    <name type="common">Dalmatian daisy</name>
    <name type="synonym">Chrysanthemum cinerariifolium</name>
    <dbReference type="NCBI Taxonomy" id="118510"/>
    <lineage>
        <taxon>Eukaryota</taxon>
        <taxon>Viridiplantae</taxon>
        <taxon>Streptophyta</taxon>
        <taxon>Embryophyta</taxon>
        <taxon>Tracheophyta</taxon>
        <taxon>Spermatophyta</taxon>
        <taxon>Magnoliopsida</taxon>
        <taxon>eudicotyledons</taxon>
        <taxon>Gunneridae</taxon>
        <taxon>Pentapetalae</taxon>
        <taxon>asterids</taxon>
        <taxon>campanulids</taxon>
        <taxon>Asterales</taxon>
        <taxon>Asteraceae</taxon>
        <taxon>Asteroideae</taxon>
        <taxon>Anthemideae</taxon>
        <taxon>Anthemidinae</taxon>
        <taxon>Tanacetum</taxon>
    </lineage>
</organism>
<reference evidence="2" key="1">
    <citation type="journal article" date="2019" name="Sci. Rep.">
        <title>Draft genome of Tanacetum cinerariifolium, the natural source of mosquito coil.</title>
        <authorList>
            <person name="Yamashiro T."/>
            <person name="Shiraishi A."/>
            <person name="Satake H."/>
            <person name="Nakayama K."/>
        </authorList>
    </citation>
    <scope>NUCLEOTIDE SEQUENCE</scope>
</reference>